<dbReference type="Proteomes" id="UP000321938">
    <property type="component" value="Unassembled WGS sequence"/>
</dbReference>
<keyword evidence="1" id="KW-0732">Signal</keyword>
<dbReference type="OrthoDB" id="713689at2"/>
<reference evidence="2 3" key="1">
    <citation type="submission" date="2019-08" db="EMBL/GenBank/DDBJ databases">
        <title>Genome of Psychroserpens burtonensis ACAM 167.</title>
        <authorList>
            <person name="Bowman J.P."/>
        </authorList>
    </citation>
    <scope>NUCLEOTIDE SEQUENCE [LARGE SCALE GENOMIC DNA]</scope>
    <source>
        <strain evidence="2 3">ACAM 167</strain>
    </source>
</reference>
<evidence type="ECO:0000313" key="3">
    <source>
        <dbReference type="Proteomes" id="UP000321938"/>
    </source>
</evidence>
<accession>A0A5C7BFH3</accession>
<sequence length="188" mass="20174">MKNIKSIFVLTLVSLFFISCSNDDDVNPVPVNEEEVITTLIATLNATNGTPITMEFRDLDGDGPDAPVITVSSALLANTTYNGSLNLLNETTDPAESIREEIEEEANDHQFFFSNSSDLVTFAYGDEDGNGNPIGLLFSLTTTTVGNDTMTITLRHEPNKEAEGVSGGDITNAGGETDIAVTFPFTIE</sequence>
<feature type="signal peptide" evidence="1">
    <location>
        <begin position="1"/>
        <end position="21"/>
    </location>
</feature>
<proteinExistence type="predicted"/>
<dbReference type="EMBL" id="VOSB01000013">
    <property type="protein sequence ID" value="TXE17249.1"/>
    <property type="molecule type" value="Genomic_DNA"/>
</dbReference>
<evidence type="ECO:0000313" key="2">
    <source>
        <dbReference type="EMBL" id="TXE17249.1"/>
    </source>
</evidence>
<organism evidence="2 3">
    <name type="scientific">Psychroserpens burtonensis</name>
    <dbReference type="NCBI Taxonomy" id="49278"/>
    <lineage>
        <taxon>Bacteria</taxon>
        <taxon>Pseudomonadati</taxon>
        <taxon>Bacteroidota</taxon>
        <taxon>Flavobacteriia</taxon>
        <taxon>Flavobacteriales</taxon>
        <taxon>Flavobacteriaceae</taxon>
        <taxon>Psychroserpens</taxon>
    </lineage>
</organism>
<dbReference type="RefSeq" id="WP_147231660.1">
    <property type="nucleotide sequence ID" value="NZ_VOSB01000013.1"/>
</dbReference>
<dbReference type="PROSITE" id="PS51257">
    <property type="entry name" value="PROKAR_LIPOPROTEIN"/>
    <property type="match status" value="1"/>
</dbReference>
<comment type="caution">
    <text evidence="2">The sequence shown here is derived from an EMBL/GenBank/DDBJ whole genome shotgun (WGS) entry which is preliminary data.</text>
</comment>
<evidence type="ECO:0000256" key="1">
    <source>
        <dbReference type="SAM" id="SignalP"/>
    </source>
</evidence>
<protein>
    <submittedName>
        <fullName evidence="2">Type 1 periplasmic binding fold superfamily protein</fullName>
    </submittedName>
</protein>
<feature type="chain" id="PRO_5023039639" evidence="1">
    <location>
        <begin position="22"/>
        <end position="188"/>
    </location>
</feature>
<dbReference type="STRING" id="1123037.GCA_000425305_01310"/>
<name>A0A5C7BFH3_9FLAO</name>
<dbReference type="AlphaFoldDB" id="A0A5C7BFH3"/>
<keyword evidence="3" id="KW-1185">Reference proteome</keyword>
<gene>
    <name evidence="2" type="ORF">ES692_09695</name>
</gene>